<dbReference type="AlphaFoldDB" id="A0A1W6TR42"/>
<sequence>MLLEPIRSVTHEPAIRFKTEVREARQRVVDLAVAEVRKKAEQGQISVVLTLDHIVNAKYQLVDWLRSYFIKEGFSFRVCQRQSV</sequence>
<reference evidence="1" key="1">
    <citation type="submission" date="2016-10" db="EMBL/GenBank/DDBJ databases">
        <title>The High Quality Genome of Vibrio alginolyticus K01M1.</title>
        <authorList>
            <person name="Wendling C."/>
            <person name="Chibani C.M."/>
            <person name="Hertel R."/>
            <person name="Sproer C."/>
            <person name="Bunk B."/>
            <person name="Overmann J."/>
            <person name="Roth O."/>
            <person name="Liesegang H."/>
        </authorList>
    </citation>
    <scope>NUCLEOTIDE SEQUENCE</scope>
    <source>
        <strain evidence="1">K05K4</strain>
    </source>
</reference>
<proteinExistence type="predicted"/>
<evidence type="ECO:0000313" key="1">
    <source>
        <dbReference type="EMBL" id="ARP18267.1"/>
    </source>
</evidence>
<dbReference type="EMBL" id="CP017902">
    <property type="protein sequence ID" value="ARP18267.1"/>
    <property type="molecule type" value="Genomic_DNA"/>
</dbReference>
<name>A0A1W6TR42_VIBAL</name>
<protein>
    <submittedName>
        <fullName evidence="1">Uncharacterized protein</fullName>
    </submittedName>
</protein>
<gene>
    <name evidence="1" type="ORF">K05K4_14310</name>
</gene>
<accession>A0A1W6TR42</accession>
<organism evidence="1">
    <name type="scientific">Vibrio alginolyticus</name>
    <dbReference type="NCBI Taxonomy" id="663"/>
    <lineage>
        <taxon>Bacteria</taxon>
        <taxon>Pseudomonadati</taxon>
        <taxon>Pseudomonadota</taxon>
        <taxon>Gammaproteobacteria</taxon>
        <taxon>Vibrionales</taxon>
        <taxon>Vibrionaceae</taxon>
        <taxon>Vibrio</taxon>
    </lineage>
</organism>